<organism evidence="1 2">
    <name type="scientific">Symbiodinium natans</name>
    <dbReference type="NCBI Taxonomy" id="878477"/>
    <lineage>
        <taxon>Eukaryota</taxon>
        <taxon>Sar</taxon>
        <taxon>Alveolata</taxon>
        <taxon>Dinophyceae</taxon>
        <taxon>Suessiales</taxon>
        <taxon>Symbiodiniaceae</taxon>
        <taxon>Symbiodinium</taxon>
    </lineage>
</organism>
<dbReference type="Proteomes" id="UP000604046">
    <property type="component" value="Unassembled WGS sequence"/>
</dbReference>
<reference evidence="1" key="1">
    <citation type="submission" date="2021-02" db="EMBL/GenBank/DDBJ databases">
        <authorList>
            <person name="Dougan E. K."/>
            <person name="Rhodes N."/>
            <person name="Thang M."/>
            <person name="Chan C."/>
        </authorList>
    </citation>
    <scope>NUCLEOTIDE SEQUENCE</scope>
</reference>
<dbReference type="AlphaFoldDB" id="A0A812PP86"/>
<protein>
    <submittedName>
        <fullName evidence="1">Uncharacterized protein</fullName>
    </submittedName>
</protein>
<comment type="caution">
    <text evidence="1">The sequence shown here is derived from an EMBL/GenBank/DDBJ whole genome shotgun (WGS) entry which is preliminary data.</text>
</comment>
<evidence type="ECO:0000313" key="2">
    <source>
        <dbReference type="Proteomes" id="UP000604046"/>
    </source>
</evidence>
<evidence type="ECO:0000313" key="1">
    <source>
        <dbReference type="EMBL" id="CAE7341613.1"/>
    </source>
</evidence>
<proteinExistence type="predicted"/>
<sequence>MEAEQERLLQRLRDARQASLQPTQKHCDLPGDQQEGDEEHARTCLKGLSCARCYFAAGFLGGLRRGSKKVCPLLKQHAWSEKFQFKHAATGEMKTWLTQRPVSFAGPWAFGCWLCNSFSGKSQQSFANLTVTSKEMLQVSVLAEHATSRHHLRALSQAEARTDEAAASSWDSATPSLNRFMMAATIVGRHDSFEDFRQFCKSQDLQSDNSKRVCRQIVTSMSTVLSELDRQVFQKANMGCLCLDERDGIVLVRGRFFYRGLKGTSLPAMGVYECLVGIARDFGPSPDNVKAAVGAVLKQAVTVKRGLREKDGQSGAQDAVDGELHKHLTDKGWNSVSLDDG</sequence>
<name>A0A812PP86_9DINO</name>
<keyword evidence="2" id="KW-1185">Reference proteome</keyword>
<accession>A0A812PP86</accession>
<dbReference type="EMBL" id="CAJNDS010002127">
    <property type="protein sequence ID" value="CAE7341613.1"/>
    <property type="molecule type" value="Genomic_DNA"/>
</dbReference>
<gene>
    <name evidence="1" type="ORF">SNAT2548_LOCUS17875</name>
</gene>